<dbReference type="AlphaFoldDB" id="A0A9X2D9I3"/>
<name>A0A9X2D9I3_9ACTN</name>
<gene>
    <name evidence="2" type="ORF">M8330_15180</name>
</gene>
<keyword evidence="1" id="KW-0472">Membrane</keyword>
<keyword evidence="1" id="KW-0812">Transmembrane</keyword>
<proteinExistence type="predicted"/>
<reference evidence="2" key="1">
    <citation type="submission" date="2022-05" db="EMBL/GenBank/DDBJ databases">
        <authorList>
            <person name="Tuo L."/>
        </authorList>
    </citation>
    <scope>NUCLEOTIDE SEQUENCE</scope>
    <source>
        <strain evidence="2">BSK12Z-4</strain>
    </source>
</reference>
<accession>A0A9X2D9I3</accession>
<keyword evidence="1" id="KW-1133">Transmembrane helix</keyword>
<feature type="transmembrane region" description="Helical" evidence="1">
    <location>
        <begin position="72"/>
        <end position="95"/>
    </location>
</feature>
<organism evidence="2 3">
    <name type="scientific">Nocardioides bruguierae</name>
    <dbReference type="NCBI Taxonomy" id="2945102"/>
    <lineage>
        <taxon>Bacteria</taxon>
        <taxon>Bacillati</taxon>
        <taxon>Actinomycetota</taxon>
        <taxon>Actinomycetes</taxon>
        <taxon>Propionibacteriales</taxon>
        <taxon>Nocardioidaceae</taxon>
        <taxon>Nocardioides</taxon>
    </lineage>
</organism>
<sequence length="164" mass="17812">MEAPRRPATVRLTLMLFGLLTLLGLLAVVLVRVLNRNLVLSWAEGHREAREIVQTAGLDYLIDEQPIAVPQFFPVTLVLFIVLVLLLGVLTLLFFEGNPWARYALTAVLLLVAVGTGAAIRVAPPATFVALGVAGLVVIAGILVAAWTPPSSRFLHDTRRYVHS</sequence>
<feature type="transmembrane region" description="Helical" evidence="1">
    <location>
        <begin position="12"/>
        <end position="34"/>
    </location>
</feature>
<evidence type="ECO:0000256" key="1">
    <source>
        <dbReference type="SAM" id="Phobius"/>
    </source>
</evidence>
<feature type="transmembrane region" description="Helical" evidence="1">
    <location>
        <begin position="126"/>
        <end position="147"/>
    </location>
</feature>
<feature type="transmembrane region" description="Helical" evidence="1">
    <location>
        <begin position="102"/>
        <end position="120"/>
    </location>
</feature>
<dbReference type="RefSeq" id="WP_250056393.1">
    <property type="nucleotide sequence ID" value="NZ_JAMJPH010000029.1"/>
</dbReference>
<dbReference type="EMBL" id="JAMOIL010000021">
    <property type="protein sequence ID" value="MCM0621635.1"/>
    <property type="molecule type" value="Genomic_DNA"/>
</dbReference>
<protein>
    <submittedName>
        <fullName evidence="2">Uncharacterized protein</fullName>
    </submittedName>
</protein>
<comment type="caution">
    <text evidence="2">The sequence shown here is derived from an EMBL/GenBank/DDBJ whole genome shotgun (WGS) entry which is preliminary data.</text>
</comment>
<dbReference type="Proteomes" id="UP001139485">
    <property type="component" value="Unassembled WGS sequence"/>
</dbReference>
<evidence type="ECO:0000313" key="2">
    <source>
        <dbReference type="EMBL" id="MCM0621635.1"/>
    </source>
</evidence>
<keyword evidence="3" id="KW-1185">Reference proteome</keyword>
<evidence type="ECO:0000313" key="3">
    <source>
        <dbReference type="Proteomes" id="UP001139485"/>
    </source>
</evidence>